<protein>
    <recommendedName>
        <fullName evidence="2">Endonuclease/exonuclease/phosphatase domain-containing protein</fullName>
    </recommendedName>
</protein>
<name>A0A917UH75_9ACTN</name>
<comment type="caution">
    <text evidence="3">The sequence shown here is derived from an EMBL/GenBank/DDBJ whole genome shotgun (WGS) entry which is preliminary data.</text>
</comment>
<feature type="domain" description="Endonuclease/exonuclease/phosphatase" evidence="2">
    <location>
        <begin position="136"/>
        <end position="367"/>
    </location>
</feature>
<accession>A0A917UH75</accession>
<evidence type="ECO:0000256" key="1">
    <source>
        <dbReference type="SAM" id="MobiDB-lite"/>
    </source>
</evidence>
<reference evidence="3" key="2">
    <citation type="submission" date="2020-09" db="EMBL/GenBank/DDBJ databases">
        <authorList>
            <person name="Sun Q."/>
            <person name="Zhou Y."/>
        </authorList>
    </citation>
    <scope>NUCLEOTIDE SEQUENCE</scope>
    <source>
        <strain evidence="3">CGMCC 4.7110</strain>
    </source>
</reference>
<dbReference type="InterPro" id="IPR051916">
    <property type="entry name" value="GPI-anchor_lipid_remodeler"/>
</dbReference>
<evidence type="ECO:0000259" key="2">
    <source>
        <dbReference type="Pfam" id="PF03372"/>
    </source>
</evidence>
<dbReference type="GO" id="GO:0016020">
    <property type="term" value="C:membrane"/>
    <property type="evidence" value="ECO:0007669"/>
    <property type="project" value="GOC"/>
</dbReference>
<dbReference type="EMBL" id="BMML01000002">
    <property type="protein sequence ID" value="GGM93968.1"/>
    <property type="molecule type" value="Genomic_DNA"/>
</dbReference>
<dbReference type="SUPFAM" id="SSF56219">
    <property type="entry name" value="DNase I-like"/>
    <property type="match status" value="1"/>
</dbReference>
<evidence type="ECO:0000313" key="4">
    <source>
        <dbReference type="Proteomes" id="UP000653411"/>
    </source>
</evidence>
<dbReference type="InterPro" id="IPR005135">
    <property type="entry name" value="Endo/exonuclease/phosphatase"/>
</dbReference>
<reference evidence="3" key="1">
    <citation type="journal article" date="2014" name="Int. J. Syst. Evol. Microbiol.">
        <title>Complete genome sequence of Corynebacterium casei LMG S-19264T (=DSM 44701T), isolated from a smear-ripened cheese.</title>
        <authorList>
            <consortium name="US DOE Joint Genome Institute (JGI-PGF)"/>
            <person name="Walter F."/>
            <person name="Albersmeier A."/>
            <person name="Kalinowski J."/>
            <person name="Ruckert C."/>
        </authorList>
    </citation>
    <scope>NUCLEOTIDE SEQUENCE</scope>
    <source>
        <strain evidence="3">CGMCC 4.7110</strain>
    </source>
</reference>
<sequence>MTIRIATFNMENLFRRPTAFRLENPADREKVLADFAKLVAVLDLPTYSDADKAEILRIVKAYRAYEVDDPRHPDPKGPPPIVVNQSRPGKLTGLFETSGPPKTPHIEITATGRGSWTGWAELGQDDLDMSMVRNTGRVVAEVDADILLTVEVEDRLTLERFNTQVLADALGRRPYPYNLLIDGNDPRGIDIGILSRHPITSVRSHLFDTDPDHPADRLFSRDCPEFEIQLDGTPLVILGNHLKSKFRDDPELRLAQAKRVAEIYRAAAERTPHVMVAGDLNDDPESEAAAQLLDTGLRDVMSHPSYHGEPGTHGQCSRLQDKLDYLLLPPPLWHEVQHVGLETRGIFADGIKSFDTVTSKLTEASDHAALYADLDL</sequence>
<organism evidence="3 4">
    <name type="scientific">Streptomyces fuscichromogenes</name>
    <dbReference type="NCBI Taxonomy" id="1324013"/>
    <lineage>
        <taxon>Bacteria</taxon>
        <taxon>Bacillati</taxon>
        <taxon>Actinomycetota</taxon>
        <taxon>Actinomycetes</taxon>
        <taxon>Kitasatosporales</taxon>
        <taxon>Streptomycetaceae</taxon>
        <taxon>Streptomyces</taxon>
    </lineage>
</organism>
<keyword evidence="4" id="KW-1185">Reference proteome</keyword>
<dbReference type="AlphaFoldDB" id="A0A917UH75"/>
<feature type="region of interest" description="Disordered" evidence="1">
    <location>
        <begin position="68"/>
        <end position="87"/>
    </location>
</feature>
<dbReference type="GO" id="GO:0003824">
    <property type="term" value="F:catalytic activity"/>
    <property type="evidence" value="ECO:0007669"/>
    <property type="project" value="InterPro"/>
</dbReference>
<dbReference type="PANTHER" id="PTHR14859:SF1">
    <property type="entry name" value="PGAP2-INTERACTING PROTEIN"/>
    <property type="match status" value="1"/>
</dbReference>
<gene>
    <name evidence="3" type="ORF">GCM10011578_012740</name>
</gene>
<dbReference type="InterPro" id="IPR036691">
    <property type="entry name" value="Endo/exonu/phosph_ase_sf"/>
</dbReference>
<evidence type="ECO:0000313" key="3">
    <source>
        <dbReference type="EMBL" id="GGM93968.1"/>
    </source>
</evidence>
<dbReference type="Proteomes" id="UP000653411">
    <property type="component" value="Unassembled WGS sequence"/>
</dbReference>
<dbReference type="RefSeq" id="WP_189261564.1">
    <property type="nucleotide sequence ID" value="NZ_BMML01000002.1"/>
</dbReference>
<dbReference type="PANTHER" id="PTHR14859">
    <property type="entry name" value="CALCOFLUOR WHITE HYPERSENSITIVE PROTEIN PRECURSOR"/>
    <property type="match status" value="1"/>
</dbReference>
<proteinExistence type="predicted"/>
<dbReference type="Gene3D" id="3.60.10.10">
    <property type="entry name" value="Endonuclease/exonuclease/phosphatase"/>
    <property type="match status" value="1"/>
</dbReference>
<dbReference type="Pfam" id="PF03372">
    <property type="entry name" value="Exo_endo_phos"/>
    <property type="match status" value="1"/>
</dbReference>
<dbReference type="GO" id="GO:0006506">
    <property type="term" value="P:GPI anchor biosynthetic process"/>
    <property type="evidence" value="ECO:0007669"/>
    <property type="project" value="TreeGrafter"/>
</dbReference>